<dbReference type="Proteomes" id="UP001231941">
    <property type="component" value="Unassembled WGS sequence"/>
</dbReference>
<evidence type="ECO:0000313" key="3">
    <source>
        <dbReference type="EMBL" id="MDP5274721.1"/>
    </source>
</evidence>
<dbReference type="Pfam" id="PF00535">
    <property type="entry name" value="Glycos_transf_2"/>
    <property type="match status" value="1"/>
</dbReference>
<dbReference type="Gene3D" id="3.90.550.10">
    <property type="entry name" value="Spore Coat Polysaccharide Biosynthesis Protein SpsA, Chain A"/>
    <property type="match status" value="1"/>
</dbReference>
<reference evidence="3 4" key="1">
    <citation type="submission" date="2023-08" db="EMBL/GenBank/DDBJ databases">
        <authorList>
            <person name="Park J.-S."/>
        </authorList>
    </citation>
    <scope>NUCLEOTIDE SEQUENCE [LARGE SCALE GENOMIC DNA]</scope>
    <source>
        <strain evidence="3 4">2205SS18-9</strain>
    </source>
</reference>
<sequence length="276" mass="33191">MKGISVIIPYYKGEKYIKETIETVNRALEISSMNYEIIIINDSPEEDISRYLILSSKLRIINNQLNEGIAYSRNKGKKLANYSHLHFIDQDDWIEENFYKKVYSYIQKSYDAIIFNYNLCEKNKLTTGYNLLFSQYIKILSPKQMFKYGNFFKTIGQLIVKKEAFSEFIETETMGSDDAYLFIDLFWNRKSKKIKYIKEPLFNYRVHENNYTEKTDFFKSSAECFHKYKKINKEVAKYEKYLLKRSSGDLYLIYMGRIIRLLTRHDYVSLYWRKLL</sequence>
<gene>
    <name evidence="3" type="ORF">Q5Y73_11420</name>
</gene>
<name>A0ABT9IZC4_9BACL</name>
<keyword evidence="4" id="KW-1185">Reference proteome</keyword>
<dbReference type="PANTHER" id="PTHR22916">
    <property type="entry name" value="GLYCOSYLTRANSFERASE"/>
    <property type="match status" value="1"/>
</dbReference>
<dbReference type="GO" id="GO:0016757">
    <property type="term" value="F:glycosyltransferase activity"/>
    <property type="evidence" value="ECO:0007669"/>
    <property type="project" value="UniProtKB-KW"/>
</dbReference>
<dbReference type="CDD" id="cd00761">
    <property type="entry name" value="Glyco_tranf_GTA_type"/>
    <property type="match status" value="1"/>
</dbReference>
<proteinExistence type="inferred from homology"/>
<accession>A0ABT9IZC4</accession>
<protein>
    <submittedName>
        <fullName evidence="3">Glycosyltransferase family 2 protein</fullName>
        <ecNumber evidence="3">2.4.-.-</ecNumber>
    </submittedName>
</protein>
<dbReference type="PANTHER" id="PTHR22916:SF3">
    <property type="entry name" value="UDP-GLCNAC:BETAGAL BETA-1,3-N-ACETYLGLUCOSAMINYLTRANSFERASE-LIKE PROTEIN 1"/>
    <property type="match status" value="1"/>
</dbReference>
<evidence type="ECO:0000259" key="2">
    <source>
        <dbReference type="Pfam" id="PF00535"/>
    </source>
</evidence>
<feature type="domain" description="Glycosyltransferase 2-like" evidence="2">
    <location>
        <begin position="5"/>
        <end position="165"/>
    </location>
</feature>
<organism evidence="3 4">
    <name type="scientific">Chengkuizengella axinellae</name>
    <dbReference type="NCBI Taxonomy" id="3064388"/>
    <lineage>
        <taxon>Bacteria</taxon>
        <taxon>Bacillati</taxon>
        <taxon>Bacillota</taxon>
        <taxon>Bacilli</taxon>
        <taxon>Bacillales</taxon>
        <taxon>Paenibacillaceae</taxon>
        <taxon>Chengkuizengella</taxon>
    </lineage>
</organism>
<dbReference type="InterPro" id="IPR029044">
    <property type="entry name" value="Nucleotide-diphossugar_trans"/>
</dbReference>
<keyword evidence="3" id="KW-0808">Transferase</keyword>
<evidence type="ECO:0000313" key="4">
    <source>
        <dbReference type="Proteomes" id="UP001231941"/>
    </source>
</evidence>
<dbReference type="SUPFAM" id="SSF53448">
    <property type="entry name" value="Nucleotide-diphospho-sugar transferases"/>
    <property type="match status" value="1"/>
</dbReference>
<dbReference type="RefSeq" id="WP_305992026.1">
    <property type="nucleotide sequence ID" value="NZ_JAVAMP010000004.1"/>
</dbReference>
<comment type="similarity">
    <text evidence="1">Belongs to the glycosyltransferase 2 family.</text>
</comment>
<evidence type="ECO:0000256" key="1">
    <source>
        <dbReference type="ARBA" id="ARBA00006739"/>
    </source>
</evidence>
<dbReference type="InterPro" id="IPR001173">
    <property type="entry name" value="Glyco_trans_2-like"/>
</dbReference>
<comment type="caution">
    <text evidence="3">The sequence shown here is derived from an EMBL/GenBank/DDBJ whole genome shotgun (WGS) entry which is preliminary data.</text>
</comment>
<dbReference type="EC" id="2.4.-.-" evidence="3"/>
<dbReference type="EMBL" id="JAVAMP010000004">
    <property type="protein sequence ID" value="MDP5274721.1"/>
    <property type="molecule type" value="Genomic_DNA"/>
</dbReference>
<keyword evidence="3" id="KW-0328">Glycosyltransferase</keyword>